<protein>
    <submittedName>
        <fullName evidence="1">Uncharacterized protein</fullName>
    </submittedName>
</protein>
<proteinExistence type="predicted"/>
<keyword evidence="2" id="KW-1185">Reference proteome</keyword>
<gene>
    <name evidence="1" type="ORF">FA15DRAFT_675153</name>
</gene>
<name>A0A5C3KF69_COPMA</name>
<dbReference type="AlphaFoldDB" id="A0A5C3KF69"/>
<evidence type="ECO:0000313" key="1">
    <source>
        <dbReference type="EMBL" id="TFK18602.1"/>
    </source>
</evidence>
<dbReference type="OrthoDB" id="3133286at2759"/>
<reference evidence="1 2" key="1">
    <citation type="journal article" date="2019" name="Nat. Ecol. Evol.">
        <title>Megaphylogeny resolves global patterns of mushroom evolution.</title>
        <authorList>
            <person name="Varga T."/>
            <person name="Krizsan K."/>
            <person name="Foldi C."/>
            <person name="Dima B."/>
            <person name="Sanchez-Garcia M."/>
            <person name="Sanchez-Ramirez S."/>
            <person name="Szollosi G.J."/>
            <person name="Szarkandi J.G."/>
            <person name="Papp V."/>
            <person name="Albert L."/>
            <person name="Andreopoulos W."/>
            <person name="Angelini C."/>
            <person name="Antonin V."/>
            <person name="Barry K.W."/>
            <person name="Bougher N.L."/>
            <person name="Buchanan P."/>
            <person name="Buyck B."/>
            <person name="Bense V."/>
            <person name="Catcheside P."/>
            <person name="Chovatia M."/>
            <person name="Cooper J."/>
            <person name="Damon W."/>
            <person name="Desjardin D."/>
            <person name="Finy P."/>
            <person name="Geml J."/>
            <person name="Haridas S."/>
            <person name="Hughes K."/>
            <person name="Justo A."/>
            <person name="Karasinski D."/>
            <person name="Kautmanova I."/>
            <person name="Kiss B."/>
            <person name="Kocsube S."/>
            <person name="Kotiranta H."/>
            <person name="LaButti K.M."/>
            <person name="Lechner B.E."/>
            <person name="Liimatainen K."/>
            <person name="Lipzen A."/>
            <person name="Lukacs Z."/>
            <person name="Mihaltcheva S."/>
            <person name="Morgado L.N."/>
            <person name="Niskanen T."/>
            <person name="Noordeloos M.E."/>
            <person name="Ohm R.A."/>
            <person name="Ortiz-Santana B."/>
            <person name="Ovrebo C."/>
            <person name="Racz N."/>
            <person name="Riley R."/>
            <person name="Savchenko A."/>
            <person name="Shiryaev A."/>
            <person name="Soop K."/>
            <person name="Spirin V."/>
            <person name="Szebenyi C."/>
            <person name="Tomsovsky M."/>
            <person name="Tulloss R.E."/>
            <person name="Uehling J."/>
            <person name="Grigoriev I.V."/>
            <person name="Vagvolgyi C."/>
            <person name="Papp T."/>
            <person name="Martin F.M."/>
            <person name="Miettinen O."/>
            <person name="Hibbett D.S."/>
            <person name="Nagy L.G."/>
        </authorList>
    </citation>
    <scope>NUCLEOTIDE SEQUENCE [LARGE SCALE GENOMIC DNA]</scope>
    <source>
        <strain evidence="1 2">CBS 121175</strain>
    </source>
</reference>
<dbReference type="Proteomes" id="UP000307440">
    <property type="component" value="Unassembled WGS sequence"/>
</dbReference>
<evidence type="ECO:0000313" key="2">
    <source>
        <dbReference type="Proteomes" id="UP000307440"/>
    </source>
</evidence>
<sequence>MPTSPIQLKYQKRDRPLNATIRAKASELLFEALNALGIQAALIGRSAVSLLDPSHPYAPKQLDLLVDHPSLTARQLAEMVVGHDPGHFSYTAGKRGKVVNVFNFRASEVEEIAQRSCRIRPVFVRDVGRNFCFDLGRCRIIGGVPVVPMPYVLLMQLDDWGQDQASEGKKDALTVSVTFFVKSPEWKEFNAALEYFPDANEQLGRLEAEIPDLKKRLKNLRQSTKISSQPVGGDSGGADVHVDHPVLTGNVVAPVIPNSPIPSTPELPQCSSPETSLWTSAVASAEPGIGSHDYTTTLTAIAWDVVHTLRDLGFRCALFGSMACQLYGNTRLPEDLDVLVLPPPGTIVDQETVKKELVNRNNQFFMKRSKDPEATYRVLFHRVSPTAVLPPNFTTRECKVDVLLPGTMSLPYLSEGEVNEVDGLPVVPALVLLLQKLQGWDDHLRCVETHKYRKHVVDAEDVKELLGGVGEMPVRMFRPWSEKEAMGEEFVRASGERVERFSRRFPETMECWKALGFQIS</sequence>
<dbReference type="EMBL" id="ML210389">
    <property type="protein sequence ID" value="TFK18602.1"/>
    <property type="molecule type" value="Genomic_DNA"/>
</dbReference>
<accession>A0A5C3KF69</accession>
<organism evidence="1 2">
    <name type="scientific">Coprinopsis marcescibilis</name>
    <name type="common">Agaric fungus</name>
    <name type="synonym">Psathyrella marcescibilis</name>
    <dbReference type="NCBI Taxonomy" id="230819"/>
    <lineage>
        <taxon>Eukaryota</taxon>
        <taxon>Fungi</taxon>
        <taxon>Dikarya</taxon>
        <taxon>Basidiomycota</taxon>
        <taxon>Agaricomycotina</taxon>
        <taxon>Agaricomycetes</taxon>
        <taxon>Agaricomycetidae</taxon>
        <taxon>Agaricales</taxon>
        <taxon>Agaricineae</taxon>
        <taxon>Psathyrellaceae</taxon>
        <taxon>Coprinopsis</taxon>
    </lineage>
</organism>